<evidence type="ECO:0000313" key="7">
    <source>
        <dbReference type="EMBL" id="KGE88823.1"/>
    </source>
</evidence>
<dbReference type="PANTHER" id="PTHR30028:SF0">
    <property type="entry name" value="PROTEIN ALUMINUM SENSITIVE 3"/>
    <property type="match status" value="1"/>
</dbReference>
<feature type="transmembrane region" description="Helical" evidence="6">
    <location>
        <begin position="41"/>
        <end position="59"/>
    </location>
</feature>
<dbReference type="PANTHER" id="PTHR30028">
    <property type="entry name" value="UPF0014 INNER MEMBRANE PROTEIN YBBM-RELATED"/>
    <property type="match status" value="1"/>
</dbReference>
<evidence type="ECO:0000256" key="1">
    <source>
        <dbReference type="ARBA" id="ARBA00004141"/>
    </source>
</evidence>
<keyword evidence="3 6" id="KW-0812">Transmembrane</keyword>
<name>A0A098SB27_9BACT</name>
<dbReference type="EMBL" id="JPOS01000016">
    <property type="protein sequence ID" value="KGE88823.1"/>
    <property type="molecule type" value="Genomic_DNA"/>
</dbReference>
<dbReference type="AlphaFoldDB" id="A0A098SB27"/>
<dbReference type="InterPro" id="IPR005226">
    <property type="entry name" value="UPF0014_fam"/>
</dbReference>
<keyword evidence="4 6" id="KW-1133">Transmembrane helix</keyword>
<comment type="caution">
    <text evidence="7">The sequence shown here is derived from an EMBL/GenBank/DDBJ whole genome shotgun (WGS) entry which is preliminary data.</text>
</comment>
<feature type="transmembrane region" description="Helical" evidence="6">
    <location>
        <begin position="122"/>
        <end position="140"/>
    </location>
</feature>
<evidence type="ECO:0000313" key="8">
    <source>
        <dbReference type="Proteomes" id="UP000029736"/>
    </source>
</evidence>
<evidence type="ECO:0000256" key="3">
    <source>
        <dbReference type="ARBA" id="ARBA00022692"/>
    </source>
</evidence>
<comment type="subcellular location">
    <subcellularLocation>
        <location evidence="1">Membrane</location>
        <topology evidence="1">Multi-pass membrane protein</topology>
    </subcellularLocation>
</comment>
<feature type="transmembrane region" description="Helical" evidence="6">
    <location>
        <begin position="6"/>
        <end position="29"/>
    </location>
</feature>
<dbReference type="GO" id="GO:0005886">
    <property type="term" value="C:plasma membrane"/>
    <property type="evidence" value="ECO:0007669"/>
    <property type="project" value="TreeGrafter"/>
</dbReference>
<evidence type="ECO:0000256" key="4">
    <source>
        <dbReference type="ARBA" id="ARBA00022989"/>
    </source>
</evidence>
<feature type="transmembrane region" description="Helical" evidence="6">
    <location>
        <begin position="65"/>
        <end position="83"/>
    </location>
</feature>
<evidence type="ECO:0000256" key="5">
    <source>
        <dbReference type="ARBA" id="ARBA00023136"/>
    </source>
</evidence>
<evidence type="ECO:0000256" key="6">
    <source>
        <dbReference type="SAM" id="Phobius"/>
    </source>
</evidence>
<keyword evidence="8" id="KW-1185">Reference proteome</keyword>
<dbReference type="Pfam" id="PF03649">
    <property type="entry name" value="UPF0014"/>
    <property type="match status" value="1"/>
</dbReference>
<dbReference type="Proteomes" id="UP000029736">
    <property type="component" value="Unassembled WGS sequence"/>
</dbReference>
<sequence length="264" mass="29115">MDQSVPISLWAMAAFYALLLIPAGLIWYFRLGMLRRMAVAVVRMTVQLTLVGVLLIYWFRWDNMWLNLLWVVAMVGFAASSAVQNSALRLRVFFVPIFLALLVSGLGVLLFFNVLILPVSDIFSAQYLIIIGGMLLGNALKGIVVGLSDFYQRLQDQQEAYRYYLAAGASRWEALIPFFRNSLQAALNPSVASMATMGVVFLPGMMTGQIIGGATPDTAIRYQLAIMIVIFVCIALSVVLGVAFSLGRSFDAYGNLRGEVFRSA</sequence>
<gene>
    <name evidence="7" type="ORF">IX84_06740</name>
</gene>
<feature type="transmembrane region" description="Helical" evidence="6">
    <location>
        <begin position="224"/>
        <end position="246"/>
    </location>
</feature>
<dbReference type="RefSeq" id="WP_044217724.1">
    <property type="nucleotide sequence ID" value="NZ_JBKAGJ010000001.1"/>
</dbReference>
<reference evidence="7 8" key="1">
    <citation type="journal article" date="2014" name="Int. J. Syst. Evol. Microbiol.">
        <title>Phaeodactylibacter xiamenensis gen. nov., sp. nov., a member of the family Saprospiraceae isolated from the marine alga Phaeodactylum tricornutum.</title>
        <authorList>
            <person name="Chen Z.Jr."/>
            <person name="Lei X."/>
            <person name="Lai Q."/>
            <person name="Li Y."/>
            <person name="Zhang B."/>
            <person name="Zhang J."/>
            <person name="Zhang H."/>
            <person name="Yang L."/>
            <person name="Zheng W."/>
            <person name="Tian Y."/>
            <person name="Yu Z."/>
            <person name="Xu H.Jr."/>
            <person name="Zheng T."/>
        </authorList>
    </citation>
    <scope>NUCLEOTIDE SEQUENCE [LARGE SCALE GENOMIC DNA]</scope>
    <source>
        <strain evidence="7 8">KD52</strain>
    </source>
</reference>
<feature type="transmembrane region" description="Helical" evidence="6">
    <location>
        <begin position="191"/>
        <end position="212"/>
    </location>
</feature>
<keyword evidence="5 6" id="KW-0472">Membrane</keyword>
<dbReference type="STRING" id="1524460.IX84_06740"/>
<feature type="transmembrane region" description="Helical" evidence="6">
    <location>
        <begin position="90"/>
        <end position="116"/>
    </location>
</feature>
<accession>A0A098SB27</accession>
<organism evidence="7 8">
    <name type="scientific">Phaeodactylibacter xiamenensis</name>
    <dbReference type="NCBI Taxonomy" id="1524460"/>
    <lineage>
        <taxon>Bacteria</taxon>
        <taxon>Pseudomonadati</taxon>
        <taxon>Bacteroidota</taxon>
        <taxon>Saprospiria</taxon>
        <taxon>Saprospirales</taxon>
        <taxon>Haliscomenobacteraceae</taxon>
        <taxon>Phaeodactylibacter</taxon>
    </lineage>
</organism>
<evidence type="ECO:0008006" key="9">
    <source>
        <dbReference type="Google" id="ProtNLM"/>
    </source>
</evidence>
<evidence type="ECO:0000256" key="2">
    <source>
        <dbReference type="ARBA" id="ARBA00005268"/>
    </source>
</evidence>
<comment type="similarity">
    <text evidence="2">Belongs to the UPF0014 family.</text>
</comment>
<proteinExistence type="inferred from homology"/>
<dbReference type="OrthoDB" id="9791807at2"/>
<protein>
    <recommendedName>
        <fullName evidence="9">ABC transporter permease</fullName>
    </recommendedName>
</protein>